<dbReference type="SUPFAM" id="SSF52047">
    <property type="entry name" value="RNI-like"/>
    <property type="match status" value="1"/>
</dbReference>
<proteinExistence type="predicted"/>
<reference evidence="2" key="1">
    <citation type="submission" date="2017-08" db="EMBL/GenBank/DDBJ databases">
        <title>A dynamic microbial community with high functional redundancy inhabits the cold, oxic subseafloor aquifer.</title>
        <authorList>
            <person name="Tully B.J."/>
            <person name="Wheat C.G."/>
            <person name="Glazer B.T."/>
            <person name="Huber J.A."/>
        </authorList>
    </citation>
    <scope>NUCLEOTIDE SEQUENCE [LARGE SCALE GENOMIC DNA]</scope>
</reference>
<gene>
    <name evidence="1" type="ORF">COB21_04315</name>
</gene>
<protein>
    <submittedName>
        <fullName evidence="1">Uncharacterized protein</fullName>
    </submittedName>
</protein>
<organism evidence="1 2">
    <name type="scientific">Aerophobetes bacterium</name>
    <dbReference type="NCBI Taxonomy" id="2030807"/>
    <lineage>
        <taxon>Bacteria</taxon>
        <taxon>Candidatus Aerophobota</taxon>
    </lineage>
</organism>
<dbReference type="Proteomes" id="UP000218775">
    <property type="component" value="Unassembled WGS sequence"/>
</dbReference>
<dbReference type="EMBL" id="NVUK01000028">
    <property type="protein sequence ID" value="PCI76460.1"/>
    <property type="molecule type" value="Genomic_DNA"/>
</dbReference>
<dbReference type="InterPro" id="IPR032675">
    <property type="entry name" value="LRR_dom_sf"/>
</dbReference>
<evidence type="ECO:0000313" key="2">
    <source>
        <dbReference type="Proteomes" id="UP000218775"/>
    </source>
</evidence>
<evidence type="ECO:0000313" key="1">
    <source>
        <dbReference type="EMBL" id="PCI76460.1"/>
    </source>
</evidence>
<dbReference type="AlphaFoldDB" id="A0A2A4X1P6"/>
<comment type="caution">
    <text evidence="1">The sequence shown here is derived from an EMBL/GenBank/DDBJ whole genome shotgun (WGS) entry which is preliminary data.</text>
</comment>
<sequence length="179" mass="19766">MAAVVVPLAAISFAIQVKWAMTNSNASLLTKNVAKAALGSFAVLGLADLVTRIQFRTRQVTINANANIWHITQQIESVRLCMSQIPGLKHLDKSSAEEIFAVLNTMPSNPNVTHLNFSKLELHSFSPFLLSTITTKFPNLKQLDLRAPTLILSQKHLTILETVACKLNISINTTYRTRV</sequence>
<dbReference type="Gene3D" id="3.80.10.10">
    <property type="entry name" value="Ribonuclease Inhibitor"/>
    <property type="match status" value="1"/>
</dbReference>
<accession>A0A2A4X1P6</accession>
<name>A0A2A4X1P6_UNCAE</name>